<dbReference type="RefSeq" id="WP_113987802.1">
    <property type="nucleotide sequence ID" value="NZ_QLST01000001.1"/>
</dbReference>
<dbReference type="NCBIfam" id="TIGR04183">
    <property type="entry name" value="Por_Secre_tail"/>
    <property type="match status" value="1"/>
</dbReference>
<reference evidence="4 5" key="1">
    <citation type="submission" date="2018-06" db="EMBL/GenBank/DDBJ databases">
        <title>Flavobacterium tibetense sp. nov., isolated from a wetland YonghuCo on Tibetan Plateau.</title>
        <authorList>
            <person name="Xing P."/>
            <person name="Phurbu D."/>
            <person name="Lu H."/>
        </authorList>
    </citation>
    <scope>NUCLEOTIDE SEQUENCE [LARGE SCALE GENOMIC DNA]</scope>
    <source>
        <strain evidence="4 5">YH5</strain>
    </source>
</reference>
<feature type="domain" description="Secretion system C-terminal sorting" evidence="3">
    <location>
        <begin position="42"/>
        <end position="111"/>
    </location>
</feature>
<gene>
    <name evidence="4" type="ORF">DPN68_01465</name>
</gene>
<protein>
    <submittedName>
        <fullName evidence="4">T9SS C-terminal target domain-containing protein</fullName>
    </submittedName>
</protein>
<comment type="caution">
    <text evidence="4">The sequence shown here is derived from an EMBL/GenBank/DDBJ whole genome shotgun (WGS) entry which is preliminary data.</text>
</comment>
<feature type="signal peptide" evidence="2">
    <location>
        <begin position="1"/>
        <end position="21"/>
    </location>
</feature>
<evidence type="ECO:0000313" key="5">
    <source>
        <dbReference type="Proteomes" id="UP000253319"/>
    </source>
</evidence>
<evidence type="ECO:0000259" key="3">
    <source>
        <dbReference type="Pfam" id="PF18962"/>
    </source>
</evidence>
<evidence type="ECO:0000256" key="1">
    <source>
        <dbReference type="ARBA" id="ARBA00022729"/>
    </source>
</evidence>
<name>A0A365P5P7_9FLAO</name>
<dbReference type="AlphaFoldDB" id="A0A365P5P7"/>
<feature type="chain" id="PRO_5016569394" evidence="2">
    <location>
        <begin position="22"/>
        <end position="112"/>
    </location>
</feature>
<dbReference type="InterPro" id="IPR026444">
    <property type="entry name" value="Secre_tail"/>
</dbReference>
<dbReference type="EMBL" id="QLST01000001">
    <property type="protein sequence ID" value="RBA29920.1"/>
    <property type="molecule type" value="Genomic_DNA"/>
</dbReference>
<accession>A0A365P5P7</accession>
<evidence type="ECO:0000313" key="4">
    <source>
        <dbReference type="EMBL" id="RBA29920.1"/>
    </source>
</evidence>
<keyword evidence="1 2" id="KW-0732">Signal</keyword>
<proteinExistence type="predicted"/>
<sequence length="112" mass="12300">MAKKYFILFLFVSLFSLEAISQEQKPISANKNQEPAIDGLAIYPNPTNSGKIYITSKAALDKKIEIFDVLGKKVFETTSASKEINVSSLTAGVYIIKVKEGEATATRKLIVN</sequence>
<dbReference type="OrthoDB" id="862563at2"/>
<keyword evidence="5" id="KW-1185">Reference proteome</keyword>
<organism evidence="4 5">
    <name type="scientific">Flavobacterium tibetense</name>
    <dbReference type="NCBI Taxonomy" id="2233533"/>
    <lineage>
        <taxon>Bacteria</taxon>
        <taxon>Pseudomonadati</taxon>
        <taxon>Bacteroidota</taxon>
        <taxon>Flavobacteriia</taxon>
        <taxon>Flavobacteriales</taxon>
        <taxon>Flavobacteriaceae</taxon>
        <taxon>Flavobacterium</taxon>
    </lineage>
</organism>
<dbReference type="Proteomes" id="UP000253319">
    <property type="component" value="Unassembled WGS sequence"/>
</dbReference>
<dbReference type="Pfam" id="PF18962">
    <property type="entry name" value="Por_Secre_tail"/>
    <property type="match status" value="1"/>
</dbReference>
<evidence type="ECO:0000256" key="2">
    <source>
        <dbReference type="SAM" id="SignalP"/>
    </source>
</evidence>